<dbReference type="PANTHER" id="PTHR43420:SF47">
    <property type="entry name" value="N-ACETYLTRANSFERASE DOMAIN-CONTAINING PROTEIN"/>
    <property type="match status" value="1"/>
</dbReference>
<protein>
    <submittedName>
        <fullName evidence="4">Acetyltransferase (GNAT) family protein</fullName>
    </submittedName>
</protein>
<evidence type="ECO:0000259" key="3">
    <source>
        <dbReference type="PROSITE" id="PS51186"/>
    </source>
</evidence>
<name>A0A1T5EXQ4_9BACT</name>
<dbReference type="Proteomes" id="UP000190852">
    <property type="component" value="Unassembled WGS sequence"/>
</dbReference>
<keyword evidence="1 4" id="KW-0808">Transferase</keyword>
<dbReference type="CDD" id="cd04301">
    <property type="entry name" value="NAT_SF"/>
    <property type="match status" value="1"/>
</dbReference>
<dbReference type="SUPFAM" id="SSF55729">
    <property type="entry name" value="Acyl-CoA N-acyltransferases (Nat)"/>
    <property type="match status" value="1"/>
</dbReference>
<dbReference type="EMBL" id="FUYQ01000033">
    <property type="protein sequence ID" value="SKB88725.1"/>
    <property type="molecule type" value="Genomic_DNA"/>
</dbReference>
<dbReference type="RefSeq" id="WP_079684573.1">
    <property type="nucleotide sequence ID" value="NZ_FUYQ01000033.1"/>
</dbReference>
<dbReference type="PROSITE" id="PS51186">
    <property type="entry name" value="GNAT"/>
    <property type="match status" value="1"/>
</dbReference>
<accession>A0A1T5EXQ4</accession>
<dbReference type="AlphaFoldDB" id="A0A1T5EXQ4"/>
<feature type="domain" description="N-acetyltransferase" evidence="3">
    <location>
        <begin position="3"/>
        <end position="172"/>
    </location>
</feature>
<evidence type="ECO:0000313" key="5">
    <source>
        <dbReference type="Proteomes" id="UP000190852"/>
    </source>
</evidence>
<dbReference type="Gene3D" id="3.40.630.30">
    <property type="match status" value="1"/>
</dbReference>
<dbReference type="InterPro" id="IPR000182">
    <property type="entry name" value="GNAT_dom"/>
</dbReference>
<reference evidence="5" key="1">
    <citation type="submission" date="2017-02" db="EMBL/GenBank/DDBJ databases">
        <authorList>
            <person name="Varghese N."/>
            <person name="Submissions S."/>
        </authorList>
    </citation>
    <scope>NUCLEOTIDE SEQUENCE [LARGE SCALE GENOMIC DNA]</scope>
    <source>
        <strain evidence="5">DSM 24967</strain>
    </source>
</reference>
<sequence length="175" mass="20117">MDLIFELGVTSDIDELELLYNNLNDYLLMHTNYPGWIKDIYPTRKNATEGISSKTLFVIRSEGKIAGSIILNHQPEEAYDDADWLVETTYDNIYVIRTFVIHPNFMGKGIGNALLNYSIEFAKNSGIKTIRLDVYEKNIPAIKLYEKNGFIYTGTVDLGLGNYGLKWFRLYEKII</sequence>
<dbReference type="InterPro" id="IPR050680">
    <property type="entry name" value="YpeA/RimI_acetyltransf"/>
</dbReference>
<dbReference type="Pfam" id="PF00583">
    <property type="entry name" value="Acetyltransf_1"/>
    <property type="match status" value="1"/>
</dbReference>
<dbReference type="GO" id="GO:0016747">
    <property type="term" value="F:acyltransferase activity, transferring groups other than amino-acyl groups"/>
    <property type="evidence" value="ECO:0007669"/>
    <property type="project" value="InterPro"/>
</dbReference>
<dbReference type="InterPro" id="IPR016181">
    <property type="entry name" value="Acyl_CoA_acyltransferase"/>
</dbReference>
<evidence type="ECO:0000313" key="4">
    <source>
        <dbReference type="EMBL" id="SKB88725.1"/>
    </source>
</evidence>
<evidence type="ECO:0000256" key="2">
    <source>
        <dbReference type="ARBA" id="ARBA00023315"/>
    </source>
</evidence>
<gene>
    <name evidence="4" type="ORF">SAMN05660349_03212</name>
</gene>
<keyword evidence="5" id="KW-1185">Reference proteome</keyword>
<dbReference type="PANTHER" id="PTHR43420">
    <property type="entry name" value="ACETYLTRANSFERASE"/>
    <property type="match status" value="1"/>
</dbReference>
<organism evidence="4 5">
    <name type="scientific">Parabacteroides chartae</name>
    <dbReference type="NCBI Taxonomy" id="1037355"/>
    <lineage>
        <taxon>Bacteria</taxon>
        <taxon>Pseudomonadati</taxon>
        <taxon>Bacteroidota</taxon>
        <taxon>Bacteroidia</taxon>
        <taxon>Bacteroidales</taxon>
        <taxon>Tannerellaceae</taxon>
        <taxon>Parabacteroides</taxon>
    </lineage>
</organism>
<proteinExistence type="predicted"/>
<keyword evidence="2" id="KW-0012">Acyltransferase</keyword>
<evidence type="ECO:0000256" key="1">
    <source>
        <dbReference type="ARBA" id="ARBA00022679"/>
    </source>
</evidence>